<dbReference type="GO" id="GO:0005524">
    <property type="term" value="F:ATP binding"/>
    <property type="evidence" value="ECO:0007669"/>
    <property type="project" value="UniProtKB-KW"/>
</dbReference>
<comment type="similarity">
    <text evidence="12">Belongs to the class-I aminoacyl-tRNA synthetase family. ValS type 1 subfamily.</text>
</comment>
<keyword evidence="2" id="KW-0963">Cytoplasm</keyword>
<evidence type="ECO:0000256" key="9">
    <source>
        <dbReference type="ARBA" id="ARBA00024407"/>
    </source>
</evidence>
<dbReference type="GO" id="GO:0004832">
    <property type="term" value="F:valine-tRNA ligase activity"/>
    <property type="evidence" value="ECO:0007669"/>
    <property type="project" value="UniProtKB-EC"/>
</dbReference>
<evidence type="ECO:0000313" key="16">
    <source>
        <dbReference type="Proteomes" id="UP000824214"/>
    </source>
</evidence>
<evidence type="ECO:0000256" key="4">
    <source>
        <dbReference type="ARBA" id="ARBA00022741"/>
    </source>
</evidence>
<organism evidence="15 16">
    <name type="scientific">Candidatus Acutalibacter ornithocaccae</name>
    <dbReference type="NCBI Taxonomy" id="2838416"/>
    <lineage>
        <taxon>Bacteria</taxon>
        <taxon>Bacillati</taxon>
        <taxon>Bacillota</taxon>
        <taxon>Clostridia</taxon>
        <taxon>Eubacteriales</taxon>
        <taxon>Acutalibacteraceae</taxon>
        <taxon>Acutalibacter</taxon>
    </lineage>
</organism>
<evidence type="ECO:0000256" key="5">
    <source>
        <dbReference type="ARBA" id="ARBA00022840"/>
    </source>
</evidence>
<keyword evidence="8" id="KW-0030">Aminoacyl-tRNA synthetase</keyword>
<dbReference type="EC" id="6.1.1.9" evidence="1"/>
<keyword evidence="3 15" id="KW-0436">Ligase</keyword>
<evidence type="ECO:0000256" key="7">
    <source>
        <dbReference type="ARBA" id="ARBA00023054"/>
    </source>
</evidence>
<reference evidence="15" key="1">
    <citation type="journal article" date="2021" name="PeerJ">
        <title>Extensive microbial diversity within the chicken gut microbiome revealed by metagenomics and culture.</title>
        <authorList>
            <person name="Gilroy R."/>
            <person name="Ravi A."/>
            <person name="Getino M."/>
            <person name="Pursley I."/>
            <person name="Horton D.L."/>
            <person name="Alikhan N.F."/>
            <person name="Baker D."/>
            <person name="Gharbi K."/>
            <person name="Hall N."/>
            <person name="Watson M."/>
            <person name="Adriaenssens E.M."/>
            <person name="Foster-Nyarko E."/>
            <person name="Jarju S."/>
            <person name="Secka A."/>
            <person name="Antonio M."/>
            <person name="Oren A."/>
            <person name="Chaudhuri R.R."/>
            <person name="La Ragione R."/>
            <person name="Hildebrand F."/>
            <person name="Pallen M.J."/>
        </authorList>
    </citation>
    <scope>NUCLEOTIDE SEQUENCE</scope>
    <source>
        <strain evidence="15">ChiBcolR8-3208</strain>
    </source>
</reference>
<dbReference type="InterPro" id="IPR002303">
    <property type="entry name" value="Valyl-tRNA_ligase"/>
</dbReference>
<dbReference type="FunFam" id="1.10.287.380:FF:000001">
    <property type="entry name" value="Valine--tRNA ligase"/>
    <property type="match status" value="1"/>
</dbReference>
<feature type="non-terminal residue" evidence="15">
    <location>
        <position position="1"/>
    </location>
</feature>
<dbReference type="GO" id="GO:0006438">
    <property type="term" value="P:valyl-tRNA aminoacylation"/>
    <property type="evidence" value="ECO:0007669"/>
    <property type="project" value="InterPro"/>
</dbReference>
<dbReference type="Gene3D" id="1.10.287.380">
    <property type="entry name" value="Valyl-tRNA synthetase, C-terminal domain"/>
    <property type="match status" value="1"/>
</dbReference>
<evidence type="ECO:0000256" key="13">
    <source>
        <dbReference type="SAM" id="Coils"/>
    </source>
</evidence>
<evidence type="ECO:0000256" key="1">
    <source>
        <dbReference type="ARBA" id="ARBA00013169"/>
    </source>
</evidence>
<dbReference type="Pfam" id="PF10458">
    <property type="entry name" value="Val_tRNA-synt_C"/>
    <property type="match status" value="1"/>
</dbReference>
<comment type="catalytic activity">
    <reaction evidence="11">
        <text>tRNA(Val) + L-valine + ATP = L-valyl-tRNA(Val) + AMP + diphosphate</text>
        <dbReference type="Rhea" id="RHEA:10704"/>
        <dbReference type="Rhea" id="RHEA-COMP:9672"/>
        <dbReference type="Rhea" id="RHEA-COMP:9708"/>
        <dbReference type="ChEBI" id="CHEBI:30616"/>
        <dbReference type="ChEBI" id="CHEBI:33019"/>
        <dbReference type="ChEBI" id="CHEBI:57762"/>
        <dbReference type="ChEBI" id="CHEBI:78442"/>
        <dbReference type="ChEBI" id="CHEBI:78537"/>
        <dbReference type="ChEBI" id="CHEBI:456215"/>
        <dbReference type="EC" id="6.1.1.9"/>
    </reaction>
</comment>
<evidence type="ECO:0000256" key="6">
    <source>
        <dbReference type="ARBA" id="ARBA00022917"/>
    </source>
</evidence>
<dbReference type="EMBL" id="DWXZ01000038">
    <property type="protein sequence ID" value="HJB36877.1"/>
    <property type="molecule type" value="Genomic_DNA"/>
</dbReference>
<dbReference type="InterPro" id="IPR037118">
    <property type="entry name" value="Val-tRNA_synth_C_sf"/>
</dbReference>
<keyword evidence="4" id="KW-0547">Nucleotide-binding</keyword>
<evidence type="ECO:0000313" key="15">
    <source>
        <dbReference type="EMBL" id="HJB36877.1"/>
    </source>
</evidence>
<evidence type="ECO:0000259" key="14">
    <source>
        <dbReference type="Pfam" id="PF10458"/>
    </source>
</evidence>
<dbReference type="PANTHER" id="PTHR11946">
    <property type="entry name" value="VALYL-TRNA SYNTHETASES"/>
    <property type="match status" value="1"/>
</dbReference>
<feature type="coiled-coil region" evidence="13">
    <location>
        <begin position="69"/>
        <end position="131"/>
    </location>
</feature>
<name>A0A9D2LWM7_9FIRM</name>
<evidence type="ECO:0000256" key="12">
    <source>
        <dbReference type="ARBA" id="ARBA00060830"/>
    </source>
</evidence>
<dbReference type="Proteomes" id="UP000824214">
    <property type="component" value="Unassembled WGS sequence"/>
</dbReference>
<evidence type="ECO:0000256" key="2">
    <source>
        <dbReference type="ARBA" id="ARBA00022490"/>
    </source>
</evidence>
<keyword evidence="6" id="KW-0648">Protein biosynthesis</keyword>
<reference evidence="15" key="2">
    <citation type="submission" date="2021-04" db="EMBL/GenBank/DDBJ databases">
        <authorList>
            <person name="Gilroy R."/>
        </authorList>
    </citation>
    <scope>NUCLEOTIDE SEQUENCE</scope>
    <source>
        <strain evidence="15">ChiBcolR8-3208</strain>
    </source>
</reference>
<dbReference type="SUPFAM" id="SSF46589">
    <property type="entry name" value="tRNA-binding arm"/>
    <property type="match status" value="1"/>
</dbReference>
<dbReference type="SUPFAM" id="SSF47323">
    <property type="entry name" value="Anticodon-binding domain of a subclass of class I aminoacyl-tRNA synthetases"/>
    <property type="match status" value="1"/>
</dbReference>
<keyword evidence="7 13" id="KW-0175">Coiled coil</keyword>
<accession>A0A9D2LWM7</accession>
<feature type="domain" description="Valyl-tRNA synthetase tRNA-binding arm" evidence="14">
    <location>
        <begin position="74"/>
        <end position="136"/>
    </location>
</feature>
<keyword evidence="5" id="KW-0067">ATP-binding</keyword>
<dbReference type="PANTHER" id="PTHR11946:SF93">
    <property type="entry name" value="VALINE--TRNA LIGASE, CHLOROPLASTIC_MITOCHONDRIAL 2"/>
    <property type="match status" value="1"/>
</dbReference>
<sequence length="136" mass="14725">RSEMNVPPSKKAHLYIETGDTAAFEAEREAIAKLAYCSAVEIGESFPQAEGSVTVVTAACRGYLPMDDLVDKKAETARLTKELEGAKKQLATAEAKLQNEKFISKAPQNVIDGVKDNAAKLREKVRMIEESLAALG</sequence>
<evidence type="ECO:0000256" key="11">
    <source>
        <dbReference type="ARBA" id="ARBA00047552"/>
    </source>
</evidence>
<comment type="caution">
    <text evidence="15">The sequence shown here is derived from an EMBL/GenBank/DDBJ whole genome shotgun (WGS) entry which is preliminary data.</text>
</comment>
<proteinExistence type="inferred from homology"/>
<dbReference type="AlphaFoldDB" id="A0A9D2LWM7"/>
<evidence type="ECO:0000256" key="8">
    <source>
        <dbReference type="ARBA" id="ARBA00023146"/>
    </source>
</evidence>
<dbReference type="InterPro" id="IPR010978">
    <property type="entry name" value="tRNA-bd_arm"/>
</dbReference>
<dbReference type="InterPro" id="IPR009080">
    <property type="entry name" value="tRNAsynth_Ia_anticodon-bd"/>
</dbReference>
<protein>
    <recommendedName>
        <fullName evidence="9">Valine--tRNA ligase</fullName>
        <ecNumber evidence="1">6.1.1.9</ecNumber>
    </recommendedName>
    <alternativeName>
        <fullName evidence="10">Valyl-tRNA synthetase</fullName>
    </alternativeName>
</protein>
<gene>
    <name evidence="15" type="ORF">H9942_02265</name>
</gene>
<evidence type="ECO:0000256" key="3">
    <source>
        <dbReference type="ARBA" id="ARBA00022598"/>
    </source>
</evidence>
<evidence type="ECO:0000256" key="10">
    <source>
        <dbReference type="ARBA" id="ARBA00029936"/>
    </source>
</evidence>
<dbReference type="InterPro" id="IPR019499">
    <property type="entry name" value="Val-tRNA_synth_tRNA-bd"/>
</dbReference>
<dbReference type="GO" id="GO:0005829">
    <property type="term" value="C:cytosol"/>
    <property type="evidence" value="ECO:0007669"/>
    <property type="project" value="TreeGrafter"/>
</dbReference>